<dbReference type="RefSeq" id="WP_075137316.1">
    <property type="nucleotide sequence ID" value="NZ_MSIF01000026.1"/>
</dbReference>
<evidence type="ECO:0000313" key="5">
    <source>
        <dbReference type="Proteomes" id="UP000185696"/>
    </source>
</evidence>
<evidence type="ECO:0000256" key="1">
    <source>
        <dbReference type="ARBA" id="ARBA00005254"/>
    </source>
</evidence>
<dbReference type="PANTHER" id="PTHR11941:SF169">
    <property type="entry name" value="(7AS)-7A-METHYL-1,5-DIOXO-2,3,5,6,7,7A-HEXAHYDRO-1H-INDENE-CARBOXYL-COA HYDROLASE"/>
    <property type="match status" value="1"/>
</dbReference>
<dbReference type="Pfam" id="PF00378">
    <property type="entry name" value="ECH_1"/>
    <property type="match status" value="1"/>
</dbReference>
<reference evidence="4 5" key="1">
    <citation type="submission" date="2016-12" db="EMBL/GenBank/DDBJ databases">
        <title>The draft genome sequence of Actinophytocola xinjiangensis.</title>
        <authorList>
            <person name="Wang W."/>
            <person name="Yuan L."/>
        </authorList>
    </citation>
    <scope>NUCLEOTIDE SEQUENCE [LARGE SCALE GENOMIC DNA]</scope>
    <source>
        <strain evidence="4 5">CGMCC 4.4663</strain>
    </source>
</reference>
<evidence type="ECO:0000313" key="4">
    <source>
        <dbReference type="EMBL" id="OLF05685.1"/>
    </source>
</evidence>
<protein>
    <submittedName>
        <fullName evidence="4">Enoyl-CoA hydratase</fullName>
    </submittedName>
</protein>
<dbReference type="PANTHER" id="PTHR11941">
    <property type="entry name" value="ENOYL-COA HYDRATASE-RELATED"/>
    <property type="match status" value="1"/>
</dbReference>
<gene>
    <name evidence="4" type="ORF">BLA60_34795</name>
</gene>
<dbReference type="GO" id="GO:0006635">
    <property type="term" value="P:fatty acid beta-oxidation"/>
    <property type="evidence" value="ECO:0007669"/>
    <property type="project" value="TreeGrafter"/>
</dbReference>
<dbReference type="EMBL" id="MSIF01000026">
    <property type="protein sequence ID" value="OLF05685.1"/>
    <property type="molecule type" value="Genomic_DNA"/>
</dbReference>
<keyword evidence="3" id="KW-0456">Lyase</keyword>
<accession>A0A7Z1AUY1</accession>
<name>A0A7Z1AUY1_9PSEU</name>
<evidence type="ECO:0000256" key="2">
    <source>
        <dbReference type="ARBA" id="ARBA00023098"/>
    </source>
</evidence>
<dbReference type="Proteomes" id="UP000185696">
    <property type="component" value="Unassembled WGS sequence"/>
</dbReference>
<comment type="caution">
    <text evidence="4">The sequence shown here is derived from an EMBL/GenBank/DDBJ whole genome shotgun (WGS) entry which is preliminary data.</text>
</comment>
<keyword evidence="5" id="KW-1185">Reference proteome</keyword>
<dbReference type="SUPFAM" id="SSF52096">
    <property type="entry name" value="ClpP/crotonase"/>
    <property type="match status" value="1"/>
</dbReference>
<dbReference type="Gene3D" id="1.10.12.10">
    <property type="entry name" value="Lyase 2-enoyl-coa Hydratase, Chain A, domain 2"/>
    <property type="match status" value="1"/>
</dbReference>
<dbReference type="Gene3D" id="3.90.226.10">
    <property type="entry name" value="2-enoyl-CoA Hydratase, Chain A, domain 1"/>
    <property type="match status" value="1"/>
</dbReference>
<dbReference type="CDD" id="cd06558">
    <property type="entry name" value="crotonase-like"/>
    <property type="match status" value="1"/>
</dbReference>
<dbReference type="AlphaFoldDB" id="A0A7Z1AUY1"/>
<organism evidence="4 5">
    <name type="scientific">Actinophytocola xinjiangensis</name>
    <dbReference type="NCBI Taxonomy" id="485602"/>
    <lineage>
        <taxon>Bacteria</taxon>
        <taxon>Bacillati</taxon>
        <taxon>Actinomycetota</taxon>
        <taxon>Actinomycetes</taxon>
        <taxon>Pseudonocardiales</taxon>
        <taxon>Pseudonocardiaceae</taxon>
    </lineage>
</organism>
<dbReference type="InterPro" id="IPR029045">
    <property type="entry name" value="ClpP/crotonase-like_dom_sf"/>
</dbReference>
<comment type="similarity">
    <text evidence="1">Belongs to the enoyl-CoA hydratase/isomerase family.</text>
</comment>
<dbReference type="OrthoDB" id="8452484at2"/>
<dbReference type="InterPro" id="IPR014748">
    <property type="entry name" value="Enoyl-CoA_hydra_C"/>
</dbReference>
<proteinExistence type="inferred from homology"/>
<dbReference type="GO" id="GO:0016829">
    <property type="term" value="F:lyase activity"/>
    <property type="evidence" value="ECO:0007669"/>
    <property type="project" value="UniProtKB-KW"/>
</dbReference>
<dbReference type="InterPro" id="IPR001753">
    <property type="entry name" value="Enoyl-CoA_hydra/iso"/>
</dbReference>
<keyword evidence="2" id="KW-0443">Lipid metabolism</keyword>
<evidence type="ECO:0000256" key="3">
    <source>
        <dbReference type="ARBA" id="ARBA00023239"/>
    </source>
</evidence>
<sequence length="262" mass="28681">MKPDNANEDGQVTVERHGRVTVVTLDRPAKHNAYTPEMFHQLMAAFDEFARDDDLDVAILTGAGEKSFCTGADLGKTITKLTAGAPRHFADITKRFFSDIYKPIIGAVNGLCVAGGLEILQGTDLRIAVPHAKFGLGEVRWGITPGGGSHVRLPRQIPWAVAMEILLMGRPISAQRAYEVGLVNEIVEPDRLLDRAMEIATTLSSNAPLAVRAAKEIAVRGMQLEMPFELEYYISGAVLRTEDAKEGPRAFTEKRPPVYKGR</sequence>